<evidence type="ECO:0000313" key="1">
    <source>
        <dbReference type="EMBL" id="MCW8041011.1"/>
    </source>
</evidence>
<comment type="caution">
    <text evidence="1">The sequence shown here is derived from an EMBL/GenBank/DDBJ whole genome shotgun (WGS) entry which is preliminary data.</text>
</comment>
<reference evidence="1 2" key="1">
    <citation type="submission" date="2022-11" db="EMBL/GenBank/DDBJ databases">
        <title>Acinetobacter entericus sp. nov., isolated from the gut of the plastic-eating larvae of the Coleoptera insect Zophobas atratus.</title>
        <authorList>
            <person name="Dong X."/>
            <person name="Yang Y."/>
        </authorList>
    </citation>
    <scope>NUCLEOTIDE SEQUENCE [LARGE SCALE GENOMIC DNA]</scope>
    <source>
        <strain evidence="1 2">BIT-DXN8</strain>
    </source>
</reference>
<gene>
    <name evidence="1" type="ORF">OKC24_17945</name>
</gene>
<dbReference type="Proteomes" id="UP001209682">
    <property type="component" value="Unassembled WGS sequence"/>
</dbReference>
<organism evidence="1 2">
    <name type="scientific">Acinetobacter entericus</name>
    <dbReference type="NCBI Taxonomy" id="2989714"/>
    <lineage>
        <taxon>Bacteria</taxon>
        <taxon>Pseudomonadati</taxon>
        <taxon>Pseudomonadota</taxon>
        <taxon>Gammaproteobacteria</taxon>
        <taxon>Moraxellales</taxon>
        <taxon>Moraxellaceae</taxon>
        <taxon>Acinetobacter</taxon>
    </lineage>
</organism>
<accession>A0ABT3NN73</accession>
<dbReference type="RefSeq" id="WP_265466094.1">
    <property type="nucleotide sequence ID" value="NZ_JAPEQW010000042.1"/>
</dbReference>
<evidence type="ECO:0000313" key="2">
    <source>
        <dbReference type="Proteomes" id="UP001209682"/>
    </source>
</evidence>
<keyword evidence="2" id="KW-1185">Reference proteome</keyword>
<dbReference type="EMBL" id="JAPEQW010000042">
    <property type="protein sequence ID" value="MCW8041011.1"/>
    <property type="molecule type" value="Genomic_DNA"/>
</dbReference>
<evidence type="ECO:0008006" key="3">
    <source>
        <dbReference type="Google" id="ProtNLM"/>
    </source>
</evidence>
<proteinExistence type="predicted"/>
<name>A0ABT3NN73_9GAMM</name>
<sequence>MAEEWQGIRSAPSGSGNYVEGGVMDIQKEKQAFENWWESFHNGRQISCDYVEEDNSYSVGYANAQWVAWQAKAQAVPEGFAFKDVMEERQRQINQEFYSTENDDEYKQNELLRAAVCYAENVVRRGWVFDSNFGPDVYQEEEVPDLWPWDLDFWKPKNPRRDLVRAAALLIAEIERIDRSTGARP</sequence>
<protein>
    <recommendedName>
        <fullName evidence="3">Phage protein</fullName>
    </recommendedName>
</protein>